<name>A0ABS9KRI9_9BACT</name>
<keyword evidence="1" id="KW-0472">Membrane</keyword>
<dbReference type="InterPro" id="IPR052744">
    <property type="entry name" value="GPAT/DAPAT"/>
</dbReference>
<dbReference type="RefSeq" id="WP_237871792.1">
    <property type="nucleotide sequence ID" value="NZ_JAKLTR010000006.1"/>
</dbReference>
<evidence type="ECO:0000259" key="2">
    <source>
        <dbReference type="SMART" id="SM00563"/>
    </source>
</evidence>
<dbReference type="Pfam" id="PF01553">
    <property type="entry name" value="Acyltransferase"/>
    <property type="match status" value="1"/>
</dbReference>
<organism evidence="3 4">
    <name type="scientific">Terrimonas ginsenosidimutans</name>
    <dbReference type="NCBI Taxonomy" id="2908004"/>
    <lineage>
        <taxon>Bacteria</taxon>
        <taxon>Pseudomonadati</taxon>
        <taxon>Bacteroidota</taxon>
        <taxon>Chitinophagia</taxon>
        <taxon>Chitinophagales</taxon>
        <taxon>Chitinophagaceae</taxon>
        <taxon>Terrimonas</taxon>
    </lineage>
</organism>
<dbReference type="PANTHER" id="PTHR31605:SF0">
    <property type="entry name" value="GLYCEROL-3-PHOSPHATE O-ACYLTRANSFERASE 1"/>
    <property type="match status" value="1"/>
</dbReference>
<dbReference type="SUPFAM" id="SSF69593">
    <property type="entry name" value="Glycerol-3-phosphate (1)-acyltransferase"/>
    <property type="match status" value="1"/>
</dbReference>
<accession>A0ABS9KRI9</accession>
<protein>
    <submittedName>
        <fullName evidence="3">1-acyl-sn-glycerol-3-phosphate acyltransferase</fullName>
    </submittedName>
</protein>
<dbReference type="EMBL" id="JAKLTR010000006">
    <property type="protein sequence ID" value="MCG2614923.1"/>
    <property type="molecule type" value="Genomic_DNA"/>
</dbReference>
<dbReference type="InterPro" id="IPR002123">
    <property type="entry name" value="Plipid/glycerol_acylTrfase"/>
</dbReference>
<proteinExistence type="predicted"/>
<reference evidence="3" key="1">
    <citation type="submission" date="2022-01" db="EMBL/GenBank/DDBJ databases">
        <authorList>
            <person name="Jo J.-H."/>
            <person name="Im W.-T."/>
        </authorList>
    </citation>
    <scope>NUCLEOTIDE SEQUENCE</scope>
    <source>
        <strain evidence="3">NA20</strain>
    </source>
</reference>
<dbReference type="Proteomes" id="UP001165367">
    <property type="component" value="Unassembled WGS sequence"/>
</dbReference>
<feature type="transmembrane region" description="Helical" evidence="1">
    <location>
        <begin position="267"/>
        <end position="291"/>
    </location>
</feature>
<keyword evidence="3" id="KW-0808">Transferase</keyword>
<feature type="domain" description="Phospholipid/glycerol acyltransferase" evidence="2">
    <location>
        <begin position="35"/>
        <end position="160"/>
    </location>
</feature>
<evidence type="ECO:0000313" key="3">
    <source>
        <dbReference type="EMBL" id="MCG2614923.1"/>
    </source>
</evidence>
<dbReference type="GO" id="GO:0016746">
    <property type="term" value="F:acyltransferase activity"/>
    <property type="evidence" value="ECO:0007669"/>
    <property type="project" value="UniProtKB-KW"/>
</dbReference>
<keyword evidence="1" id="KW-0812">Transmembrane</keyword>
<dbReference type="SMART" id="SM00563">
    <property type="entry name" value="PlsC"/>
    <property type="match status" value="1"/>
</dbReference>
<evidence type="ECO:0000256" key="1">
    <source>
        <dbReference type="SAM" id="Phobius"/>
    </source>
</evidence>
<keyword evidence="4" id="KW-1185">Reference proteome</keyword>
<dbReference type="PANTHER" id="PTHR31605">
    <property type="entry name" value="GLYCEROL-3-PHOSPHATE O-ACYLTRANSFERASE 1"/>
    <property type="match status" value="1"/>
</dbReference>
<keyword evidence="1" id="KW-1133">Transmembrane helix</keyword>
<comment type="caution">
    <text evidence="3">The sequence shown here is derived from an EMBL/GenBank/DDBJ whole genome shotgun (WGS) entry which is preliminary data.</text>
</comment>
<sequence>MLYAFLKILVKLSRPLYFRSIRINRPELLLKKGPLLICSNHPNSFLDAVLLDTLFEQPIWSLARGDVFRNPFLTRILTAIRILPVYRVSEGVENLSTNYETFDACKEIFRQNGLVLIFSEGLCINEWHLRPLKKGTARLAMSSWSEGIPLEILPVGINYNSFSAFGKDLVINIGEPVSLSQFNLSGSEGQQIQQFNVALTQRLQPLVYEIAPEDIKTRVNMISRPASIIRKTILAIPASVGWLLHQPQYLLMRSVARKKSVAGHYDSILAALLFLSYPFYLLLIALLLFLLSGKAALMPAVMLLPVTGWCLIQSGFTTIEKPAHA</sequence>
<gene>
    <name evidence="3" type="ORF">LZZ85_11550</name>
</gene>
<feature type="transmembrane region" description="Helical" evidence="1">
    <location>
        <begin position="297"/>
        <end position="319"/>
    </location>
</feature>
<keyword evidence="3" id="KW-0012">Acyltransferase</keyword>
<evidence type="ECO:0000313" key="4">
    <source>
        <dbReference type="Proteomes" id="UP001165367"/>
    </source>
</evidence>